<reference evidence="3 4" key="1">
    <citation type="submission" date="2019-08" db="EMBL/GenBank/DDBJ databases">
        <title>Whole genome of Aphis craccivora.</title>
        <authorList>
            <person name="Voronova N.V."/>
            <person name="Shulinski R.S."/>
            <person name="Bandarenka Y.V."/>
            <person name="Zhorov D.G."/>
            <person name="Warner D."/>
        </authorList>
    </citation>
    <scope>NUCLEOTIDE SEQUENCE [LARGE SCALE GENOMIC DNA]</scope>
    <source>
        <strain evidence="3">180601</strain>
        <tissue evidence="3">Whole Body</tissue>
    </source>
</reference>
<evidence type="ECO:0000259" key="1">
    <source>
        <dbReference type="Pfam" id="PF12017"/>
    </source>
</evidence>
<comment type="caution">
    <text evidence="3">The sequence shown here is derived from an EMBL/GenBank/DDBJ whole genome shotgun (WGS) entry which is preliminary data.</text>
</comment>
<organism evidence="3 4">
    <name type="scientific">Aphis craccivora</name>
    <name type="common">Cowpea aphid</name>
    <dbReference type="NCBI Taxonomy" id="307492"/>
    <lineage>
        <taxon>Eukaryota</taxon>
        <taxon>Metazoa</taxon>
        <taxon>Ecdysozoa</taxon>
        <taxon>Arthropoda</taxon>
        <taxon>Hexapoda</taxon>
        <taxon>Insecta</taxon>
        <taxon>Pterygota</taxon>
        <taxon>Neoptera</taxon>
        <taxon>Paraneoptera</taxon>
        <taxon>Hemiptera</taxon>
        <taxon>Sternorrhyncha</taxon>
        <taxon>Aphidomorpha</taxon>
        <taxon>Aphidoidea</taxon>
        <taxon>Aphididae</taxon>
        <taxon>Aphidini</taxon>
        <taxon>Aphis</taxon>
        <taxon>Aphis</taxon>
    </lineage>
</organism>
<dbReference type="OrthoDB" id="6627544at2759"/>
<sequence length="295" mass="33813">VLDADEPQSNINREISKVVENSSFETSLDTLAIPLDESHDFFTSTPCSSKSSLYGLKPITNNSTSEIVIRTPSINNLFFTEIRKNLLRDEGFIKSSQLTPIKRKFYTEVVKLKAKVQRMSNSKASLKSKLSVAKKFIKSNIYKGFQEKINKITLEFIESQVGNQHKKLNGRRYTLNDKIFALSIFKTSPKAYKFLSKIFALPCETTLNNLLAKIPFIPGINSHIEENMKYQVKQLKPMDRTCIILFDEMALEPGLKYDKKNDLMFGFEHFGKTVTNKFSDHVLVFMIKGVSKKWK</sequence>
<dbReference type="InterPro" id="IPR021896">
    <property type="entry name" value="THAP9-like_HTH"/>
</dbReference>
<feature type="non-terminal residue" evidence="3">
    <location>
        <position position="1"/>
    </location>
</feature>
<gene>
    <name evidence="3" type="ORF">FWK35_00036127</name>
</gene>
<proteinExistence type="predicted"/>
<evidence type="ECO:0000313" key="3">
    <source>
        <dbReference type="EMBL" id="KAF0684725.1"/>
    </source>
</evidence>
<dbReference type="InterPro" id="IPR048365">
    <property type="entry name" value="TNP-like_RNaseH_N"/>
</dbReference>
<feature type="non-terminal residue" evidence="3">
    <location>
        <position position="295"/>
    </location>
</feature>
<dbReference type="Proteomes" id="UP000478052">
    <property type="component" value="Unassembled WGS sequence"/>
</dbReference>
<protein>
    <submittedName>
        <fullName evidence="3">Transposable element P transposase</fullName>
    </submittedName>
</protein>
<dbReference type="AlphaFoldDB" id="A0A6G0VIH0"/>
<feature type="domain" description="THAP9-like helix-turn-helix" evidence="1">
    <location>
        <begin position="134"/>
        <end position="208"/>
    </location>
</feature>
<evidence type="ECO:0000313" key="4">
    <source>
        <dbReference type="Proteomes" id="UP000478052"/>
    </source>
</evidence>
<dbReference type="EMBL" id="VUJU01017197">
    <property type="protein sequence ID" value="KAF0684725.1"/>
    <property type="molecule type" value="Genomic_DNA"/>
</dbReference>
<name>A0A6G0VIH0_APHCR</name>
<accession>A0A6G0VIH0</accession>
<feature type="domain" description="Transposable element P transposase-like RNase H" evidence="2">
    <location>
        <begin position="218"/>
        <end position="295"/>
    </location>
</feature>
<dbReference type="Pfam" id="PF12017">
    <property type="entry name" value="Tnp_P_element"/>
    <property type="match status" value="1"/>
</dbReference>
<dbReference type="Pfam" id="PF21787">
    <property type="entry name" value="TNP-like_RNaseH_N"/>
    <property type="match status" value="1"/>
</dbReference>
<keyword evidence="4" id="KW-1185">Reference proteome</keyword>
<evidence type="ECO:0000259" key="2">
    <source>
        <dbReference type="Pfam" id="PF21787"/>
    </source>
</evidence>